<comment type="similarity">
    <text evidence="2 6">Belongs to the methyltransferase superfamily. LCMT family.</text>
</comment>
<dbReference type="Gene3D" id="3.40.50.150">
    <property type="entry name" value="Vaccinia Virus protein VP39"/>
    <property type="match status" value="1"/>
</dbReference>
<dbReference type="InterPro" id="IPR016651">
    <property type="entry name" value="LCMT1"/>
</dbReference>
<dbReference type="AlphaFoldDB" id="A0A0D2WPI9"/>
<dbReference type="InterPro" id="IPR029063">
    <property type="entry name" value="SAM-dependent_MTases_sf"/>
</dbReference>
<keyword evidence="10" id="KW-1185">Reference proteome</keyword>
<dbReference type="Proteomes" id="UP000008743">
    <property type="component" value="Unassembled WGS sequence"/>
</dbReference>
<dbReference type="GO" id="GO:0009966">
    <property type="term" value="P:regulation of signal transduction"/>
    <property type="evidence" value="ECO:0007669"/>
    <property type="project" value="UniProtKB-ARBA"/>
</dbReference>
<dbReference type="RefSeq" id="XP_011270387.1">
    <property type="nucleotide sequence ID" value="XM_011272085.1"/>
</dbReference>
<dbReference type="PIRSF" id="PIRSF016305">
    <property type="entry name" value="LCM_mtfrase"/>
    <property type="match status" value="1"/>
</dbReference>
<protein>
    <recommendedName>
        <fullName evidence="6">Leucine carboxyl methyltransferase 1</fullName>
        <ecNumber evidence="6">2.1.1.233</ecNumber>
    </recommendedName>
</protein>
<evidence type="ECO:0000256" key="6">
    <source>
        <dbReference type="PIRNR" id="PIRNR016305"/>
    </source>
</evidence>
<dbReference type="SUPFAM" id="SSF53335">
    <property type="entry name" value="S-adenosyl-L-methionine-dependent methyltransferases"/>
    <property type="match status" value="1"/>
</dbReference>
<keyword evidence="4 6" id="KW-0808">Transferase</keyword>
<dbReference type="OMA" id="IIYEPIR"/>
<accession>A0A0D2WPI9</accession>
<dbReference type="GO" id="GO:0032259">
    <property type="term" value="P:methylation"/>
    <property type="evidence" value="ECO:0007669"/>
    <property type="project" value="UniProtKB-KW"/>
</dbReference>
<comment type="catalytic activity">
    <reaction evidence="1 6">
        <text>[phosphatase 2A protein]-C-terminal L-leucine + S-adenosyl-L-methionine = [phosphatase 2A protein]-C-terminal L-leucine methyl ester + S-adenosyl-L-homocysteine</text>
        <dbReference type="Rhea" id="RHEA:48544"/>
        <dbReference type="Rhea" id="RHEA-COMP:12134"/>
        <dbReference type="Rhea" id="RHEA-COMP:12135"/>
        <dbReference type="ChEBI" id="CHEBI:57856"/>
        <dbReference type="ChEBI" id="CHEBI:59789"/>
        <dbReference type="ChEBI" id="CHEBI:90516"/>
        <dbReference type="ChEBI" id="CHEBI:90517"/>
        <dbReference type="EC" id="2.1.1.233"/>
    </reaction>
</comment>
<dbReference type="GO" id="GO:0018423">
    <property type="term" value="F:protein C-terminal leucine carboxyl O-methyltransferase activity"/>
    <property type="evidence" value="ECO:0007669"/>
    <property type="project" value="UniProtKB-EC"/>
</dbReference>
<dbReference type="FunCoup" id="A0A0D2WPI9">
    <property type="interactions" value="308"/>
</dbReference>
<evidence type="ECO:0000256" key="8">
    <source>
        <dbReference type="SAM" id="MobiDB-lite"/>
    </source>
</evidence>
<dbReference type="STRING" id="595528.A0A0D2WPI9"/>
<reference evidence="10" key="1">
    <citation type="submission" date="2011-02" db="EMBL/GenBank/DDBJ databases">
        <title>The Genome Sequence of Capsaspora owczarzaki ATCC 30864.</title>
        <authorList>
            <person name="Russ C."/>
            <person name="Cuomo C."/>
            <person name="Burger G."/>
            <person name="Gray M.W."/>
            <person name="Holland P.W.H."/>
            <person name="King N."/>
            <person name="Lang F.B.F."/>
            <person name="Roger A.J."/>
            <person name="Ruiz-Trillo I."/>
            <person name="Young S.K."/>
            <person name="Zeng Q."/>
            <person name="Gargeya S."/>
            <person name="Alvarado L."/>
            <person name="Berlin A."/>
            <person name="Chapman S.B."/>
            <person name="Chen Z."/>
            <person name="Freedman E."/>
            <person name="Gellesch M."/>
            <person name="Goldberg J."/>
            <person name="Griggs A."/>
            <person name="Gujja S."/>
            <person name="Heilman E."/>
            <person name="Heiman D."/>
            <person name="Howarth C."/>
            <person name="Mehta T."/>
            <person name="Neiman D."/>
            <person name="Pearson M."/>
            <person name="Roberts A."/>
            <person name="Saif S."/>
            <person name="Shea T."/>
            <person name="Shenoy N."/>
            <person name="Sisk P."/>
            <person name="Stolte C."/>
            <person name="Sykes S."/>
            <person name="White J."/>
            <person name="Yandava C."/>
            <person name="Haas B."/>
            <person name="Nusbaum C."/>
            <person name="Birren B."/>
        </authorList>
    </citation>
    <scope>NUCLEOTIDE SEQUENCE</scope>
    <source>
        <strain evidence="10">ATCC 30864</strain>
    </source>
</reference>
<feature type="binding site" evidence="7">
    <location>
        <begin position="168"/>
        <end position="169"/>
    </location>
    <ligand>
        <name>S-adenosyl-L-methionine</name>
        <dbReference type="ChEBI" id="CHEBI:59789"/>
    </ligand>
</feature>
<sequence>MNPTRTPSNRSQSVSDDDAVRATNDDAATAKLSAVNLGYWSDPFISLFVKRTDKKIPLIHRGYYARVTAVHSILKQFMAVTTETFKQVVVLGAGFDTSYWLLKLAEQRIRWYEVDFEAVVMRKAAAIHRQTPLKTGLRVSEDEPDAPYVYKNDGQQVHTNRYHLISGDLRQWDQLKAKLAGCDFDPSLPTLVLSECVLIYLPPENAAEIIRWAGSLPQSIFVNYEQILPNDAFGVTMVSNLELRQCALLGIQAVPDLEAQRQRFLSNGFAHAHALDMIEVYSAVVQGAERTRIERIERFDEMEEWDIMLRHYCFSWAVTSQPSAFADIVLRPSSR</sequence>
<dbReference type="PhylomeDB" id="A0A0D2WPI9"/>
<evidence type="ECO:0000256" key="2">
    <source>
        <dbReference type="ARBA" id="ARBA00010703"/>
    </source>
</evidence>
<feature type="binding site" evidence="7">
    <location>
        <position position="92"/>
    </location>
    <ligand>
        <name>S-adenosyl-L-methionine</name>
        <dbReference type="ChEBI" id="CHEBI:59789"/>
    </ligand>
</feature>
<dbReference type="EMBL" id="KE346365">
    <property type="protein sequence ID" value="KJE93325.1"/>
    <property type="molecule type" value="Genomic_DNA"/>
</dbReference>
<gene>
    <name evidence="9" type="ORF">CAOG_008757</name>
</gene>
<name>A0A0D2WPI9_CAPO3</name>
<evidence type="ECO:0000256" key="7">
    <source>
        <dbReference type="PIRSR" id="PIRSR016305-1"/>
    </source>
</evidence>
<organism evidence="9 10">
    <name type="scientific">Capsaspora owczarzaki (strain ATCC 30864)</name>
    <dbReference type="NCBI Taxonomy" id="595528"/>
    <lineage>
        <taxon>Eukaryota</taxon>
        <taxon>Filasterea</taxon>
        <taxon>Capsaspora</taxon>
    </lineage>
</organism>
<dbReference type="InParanoid" id="A0A0D2WPI9"/>
<comment type="function">
    <text evidence="6">Methylates the carboxyl group of the C-terminal leucine residue of protein phosphatase 2A catalytic subunits to form alpha-leucine ester residues.</text>
</comment>
<feature type="region of interest" description="Disordered" evidence="8">
    <location>
        <begin position="1"/>
        <end position="20"/>
    </location>
</feature>
<evidence type="ECO:0000256" key="4">
    <source>
        <dbReference type="ARBA" id="ARBA00022679"/>
    </source>
</evidence>
<evidence type="ECO:0000313" key="9">
    <source>
        <dbReference type="EMBL" id="KJE93325.1"/>
    </source>
</evidence>
<dbReference type="Pfam" id="PF04072">
    <property type="entry name" value="LCM"/>
    <property type="match status" value="1"/>
</dbReference>
<dbReference type="EC" id="2.1.1.233" evidence="6"/>
<dbReference type="eggNOG" id="KOG2918">
    <property type="taxonomic scope" value="Eukaryota"/>
</dbReference>
<evidence type="ECO:0000256" key="3">
    <source>
        <dbReference type="ARBA" id="ARBA00022603"/>
    </source>
</evidence>
<keyword evidence="5 6" id="KW-0949">S-adenosyl-L-methionine</keyword>
<dbReference type="PANTHER" id="PTHR13600:SF21">
    <property type="entry name" value="LEUCINE CARBOXYL METHYLTRANSFERASE 1"/>
    <property type="match status" value="1"/>
</dbReference>
<feature type="compositionally biased region" description="Polar residues" evidence="8">
    <location>
        <begin position="1"/>
        <end position="14"/>
    </location>
</feature>
<dbReference type="InterPro" id="IPR007213">
    <property type="entry name" value="Ppm1/Ppm2/Tcmp"/>
</dbReference>
<dbReference type="FunFam" id="3.40.50.150:FF:000092">
    <property type="entry name" value="Leucine carboxyl methyltransferase 1"/>
    <property type="match status" value="1"/>
</dbReference>
<evidence type="ECO:0000313" key="10">
    <source>
        <dbReference type="Proteomes" id="UP000008743"/>
    </source>
</evidence>
<keyword evidence="3 6" id="KW-0489">Methyltransferase</keyword>
<feature type="binding site" evidence="7">
    <location>
        <position position="195"/>
    </location>
    <ligand>
        <name>S-adenosyl-L-methionine</name>
        <dbReference type="ChEBI" id="CHEBI:59789"/>
    </ligand>
</feature>
<evidence type="ECO:0000256" key="1">
    <source>
        <dbReference type="ARBA" id="ARBA00000724"/>
    </source>
</evidence>
<proteinExistence type="inferred from homology"/>
<evidence type="ECO:0000256" key="5">
    <source>
        <dbReference type="ARBA" id="ARBA00022691"/>
    </source>
</evidence>
<dbReference type="PANTHER" id="PTHR13600">
    <property type="entry name" value="LEUCINE CARBOXYL METHYLTRANSFERASE"/>
    <property type="match status" value="1"/>
</dbReference>
<dbReference type="OrthoDB" id="203237at2759"/>
<feature type="binding site" evidence="7">
    <location>
        <position position="66"/>
    </location>
    <ligand>
        <name>S-adenosyl-L-methionine</name>
        <dbReference type="ChEBI" id="CHEBI:59789"/>
    </ligand>
</feature>